<reference evidence="1" key="1">
    <citation type="submission" date="2023-08" db="EMBL/GenBank/DDBJ databases">
        <title>A de novo genome assembly of Solanum verrucosum Schlechtendal, a Mexican diploid species geographically isolated from the other diploid A-genome species in potato relatives.</title>
        <authorList>
            <person name="Hosaka K."/>
        </authorList>
    </citation>
    <scope>NUCLEOTIDE SEQUENCE</scope>
    <source>
        <tissue evidence="1">Young leaves</tissue>
    </source>
</reference>
<name>A0AAF0UBI5_SOLVR</name>
<evidence type="ECO:0000313" key="2">
    <source>
        <dbReference type="Proteomes" id="UP001234989"/>
    </source>
</evidence>
<dbReference type="AlphaFoldDB" id="A0AAF0UBI5"/>
<organism evidence="1 2">
    <name type="scientific">Solanum verrucosum</name>
    <dbReference type="NCBI Taxonomy" id="315347"/>
    <lineage>
        <taxon>Eukaryota</taxon>
        <taxon>Viridiplantae</taxon>
        <taxon>Streptophyta</taxon>
        <taxon>Embryophyta</taxon>
        <taxon>Tracheophyta</taxon>
        <taxon>Spermatophyta</taxon>
        <taxon>Magnoliopsida</taxon>
        <taxon>eudicotyledons</taxon>
        <taxon>Gunneridae</taxon>
        <taxon>Pentapetalae</taxon>
        <taxon>asterids</taxon>
        <taxon>lamiids</taxon>
        <taxon>Solanales</taxon>
        <taxon>Solanaceae</taxon>
        <taxon>Solanoideae</taxon>
        <taxon>Solaneae</taxon>
        <taxon>Solanum</taxon>
    </lineage>
</organism>
<sequence length="36" mass="4161">MGISHSYKLGITLTWRHWKDNSTIFPTESVRIPNSS</sequence>
<protein>
    <submittedName>
        <fullName evidence="1">Uncharacterized protein</fullName>
    </submittedName>
</protein>
<proteinExistence type="predicted"/>
<accession>A0AAF0UBI5</accession>
<evidence type="ECO:0000313" key="1">
    <source>
        <dbReference type="EMBL" id="WMV42506.1"/>
    </source>
</evidence>
<gene>
    <name evidence="1" type="ORF">MTR67_035891</name>
</gene>
<keyword evidence="2" id="KW-1185">Reference proteome</keyword>
<dbReference type="EMBL" id="CP133619">
    <property type="protein sequence ID" value="WMV42506.1"/>
    <property type="molecule type" value="Genomic_DNA"/>
</dbReference>
<dbReference type="Proteomes" id="UP001234989">
    <property type="component" value="Chromosome 8"/>
</dbReference>